<dbReference type="PROSITE" id="PS51257">
    <property type="entry name" value="PROKAR_LIPOPROTEIN"/>
    <property type="match status" value="1"/>
</dbReference>
<organism evidence="2 3">
    <name type="scientific">Paenibacillus septentrionalis</name>
    <dbReference type="NCBI Taxonomy" id="429342"/>
    <lineage>
        <taxon>Bacteria</taxon>
        <taxon>Bacillati</taxon>
        <taxon>Bacillota</taxon>
        <taxon>Bacilli</taxon>
        <taxon>Bacillales</taxon>
        <taxon>Paenibacillaceae</taxon>
        <taxon>Paenibacillus</taxon>
    </lineage>
</organism>
<gene>
    <name evidence="2" type="ORF">ACFP56_10650</name>
</gene>
<evidence type="ECO:0000256" key="1">
    <source>
        <dbReference type="SAM" id="SignalP"/>
    </source>
</evidence>
<keyword evidence="1" id="KW-0732">Signal</keyword>
<reference evidence="3" key="1">
    <citation type="journal article" date="2019" name="Int. J. Syst. Evol. Microbiol.">
        <title>The Global Catalogue of Microorganisms (GCM) 10K type strain sequencing project: providing services to taxonomists for standard genome sequencing and annotation.</title>
        <authorList>
            <consortium name="The Broad Institute Genomics Platform"/>
            <consortium name="The Broad Institute Genome Sequencing Center for Infectious Disease"/>
            <person name="Wu L."/>
            <person name="Ma J."/>
        </authorList>
    </citation>
    <scope>NUCLEOTIDE SEQUENCE [LARGE SCALE GENOMIC DNA]</scope>
    <source>
        <strain evidence="3">PCU 280</strain>
    </source>
</reference>
<protein>
    <recommendedName>
        <fullName evidence="4">DUF3993 domain-containing protein</fullName>
    </recommendedName>
</protein>
<proteinExistence type="predicted"/>
<evidence type="ECO:0000313" key="3">
    <source>
        <dbReference type="Proteomes" id="UP001596233"/>
    </source>
</evidence>
<name>A0ABW1V6J2_9BACL</name>
<feature type="signal peptide" evidence="1">
    <location>
        <begin position="1"/>
        <end position="21"/>
    </location>
</feature>
<evidence type="ECO:0000313" key="2">
    <source>
        <dbReference type="EMBL" id="MFC6333084.1"/>
    </source>
</evidence>
<accession>A0ABW1V6J2</accession>
<feature type="chain" id="PRO_5045574993" description="DUF3993 domain-containing protein" evidence="1">
    <location>
        <begin position="22"/>
        <end position="152"/>
    </location>
</feature>
<comment type="caution">
    <text evidence="2">The sequence shown here is derived from an EMBL/GenBank/DDBJ whole genome shotgun (WGS) entry which is preliminary data.</text>
</comment>
<dbReference type="Proteomes" id="UP001596233">
    <property type="component" value="Unassembled WGS sequence"/>
</dbReference>
<dbReference type="RefSeq" id="WP_379234172.1">
    <property type="nucleotide sequence ID" value="NZ_JBHSTE010000003.1"/>
</dbReference>
<dbReference type="EMBL" id="JBHSTE010000003">
    <property type="protein sequence ID" value="MFC6333084.1"/>
    <property type="molecule type" value="Genomic_DNA"/>
</dbReference>
<evidence type="ECO:0008006" key="4">
    <source>
        <dbReference type="Google" id="ProtNLM"/>
    </source>
</evidence>
<sequence>MKKILLVLFVILMTACTGNNNQVDFSTWNEDDVYNFLEEVQLKVRELPVETTSKDQVIQQYELYFAPELSKEIVDSLYIETETGWKIPDGDAGYIFFVPSKGTEESEVTIEFTKEYAKIREVYEFGMFKEIEYTIALIDNKPIITEWKRIFD</sequence>
<keyword evidence="3" id="KW-1185">Reference proteome</keyword>